<evidence type="ECO:0000313" key="2">
    <source>
        <dbReference type="EMBL" id="KAJ0188305.1"/>
    </source>
</evidence>
<gene>
    <name evidence="2" type="ORF">LSAT_V11C900506430</name>
</gene>
<feature type="compositionally biased region" description="Basic and acidic residues" evidence="1">
    <location>
        <begin position="205"/>
        <end position="215"/>
    </location>
</feature>
<dbReference type="AlphaFoldDB" id="A0A9R1WSY3"/>
<dbReference type="Proteomes" id="UP000235145">
    <property type="component" value="Unassembled WGS sequence"/>
</dbReference>
<dbReference type="EMBL" id="NBSK02000009">
    <property type="protein sequence ID" value="KAJ0188305.1"/>
    <property type="molecule type" value="Genomic_DNA"/>
</dbReference>
<organism evidence="2 3">
    <name type="scientific">Lactuca sativa</name>
    <name type="common">Garden lettuce</name>
    <dbReference type="NCBI Taxonomy" id="4236"/>
    <lineage>
        <taxon>Eukaryota</taxon>
        <taxon>Viridiplantae</taxon>
        <taxon>Streptophyta</taxon>
        <taxon>Embryophyta</taxon>
        <taxon>Tracheophyta</taxon>
        <taxon>Spermatophyta</taxon>
        <taxon>Magnoliopsida</taxon>
        <taxon>eudicotyledons</taxon>
        <taxon>Gunneridae</taxon>
        <taxon>Pentapetalae</taxon>
        <taxon>asterids</taxon>
        <taxon>campanulids</taxon>
        <taxon>Asterales</taxon>
        <taxon>Asteraceae</taxon>
        <taxon>Cichorioideae</taxon>
        <taxon>Cichorieae</taxon>
        <taxon>Lactucinae</taxon>
        <taxon>Lactuca</taxon>
    </lineage>
</organism>
<proteinExistence type="predicted"/>
<protein>
    <recommendedName>
        <fullName evidence="4">Protein FAR1-RELATED SEQUENCE</fullName>
    </recommendedName>
</protein>
<evidence type="ECO:0000313" key="3">
    <source>
        <dbReference type="Proteomes" id="UP000235145"/>
    </source>
</evidence>
<evidence type="ECO:0008006" key="4">
    <source>
        <dbReference type="Google" id="ProtNLM"/>
    </source>
</evidence>
<comment type="caution">
    <text evidence="2">The sequence shown here is derived from an EMBL/GenBank/DDBJ whole genome shotgun (WGS) entry which is preliminary data.</text>
</comment>
<reference evidence="2 3" key="1">
    <citation type="journal article" date="2017" name="Nat. Commun.">
        <title>Genome assembly with in vitro proximity ligation data and whole-genome triplication in lettuce.</title>
        <authorList>
            <person name="Reyes-Chin-Wo S."/>
            <person name="Wang Z."/>
            <person name="Yang X."/>
            <person name="Kozik A."/>
            <person name="Arikit S."/>
            <person name="Song C."/>
            <person name="Xia L."/>
            <person name="Froenicke L."/>
            <person name="Lavelle D.O."/>
            <person name="Truco M.J."/>
            <person name="Xia R."/>
            <person name="Zhu S."/>
            <person name="Xu C."/>
            <person name="Xu H."/>
            <person name="Xu X."/>
            <person name="Cox K."/>
            <person name="Korf I."/>
            <person name="Meyers B.C."/>
            <person name="Michelmore R.W."/>
        </authorList>
    </citation>
    <scope>NUCLEOTIDE SEQUENCE [LARGE SCALE GENOMIC DNA]</scope>
    <source>
        <strain evidence="3">cv. Salinas</strain>
        <tissue evidence="2">Seedlings</tissue>
    </source>
</reference>
<feature type="region of interest" description="Disordered" evidence="1">
    <location>
        <begin position="192"/>
        <end position="221"/>
    </location>
</feature>
<accession>A0A9R1WSY3</accession>
<sequence length="221" mass="25791">MDETISRSEAENYFYGLLFNSNLHLIKFSTHLDTALEAQQCVQRKSDHDSRYTNRILKINVFCDIQSDILATMVNFMSIRLEESEELKRFTIKDIDKHPKHHVWKVIQKHISRRDGKNIEKKEEIQSVICEIQFAKLFCIDRLVNDFDKLILFRVGMNEKMTNAVKKTTKNAKPMKNKEAIEILIVNNKGGGRSKKRMKGNNEIPIEKSMNDGRKCQKCGK</sequence>
<keyword evidence="3" id="KW-1185">Reference proteome</keyword>
<name>A0A9R1WSY3_LACSA</name>
<evidence type="ECO:0000256" key="1">
    <source>
        <dbReference type="SAM" id="MobiDB-lite"/>
    </source>
</evidence>